<keyword evidence="2" id="KW-1185">Reference proteome</keyword>
<gene>
    <name evidence="1" type="ORF">V6250_01330</name>
</gene>
<evidence type="ECO:0000313" key="1">
    <source>
        <dbReference type="EMBL" id="MEL0602788.1"/>
    </source>
</evidence>
<dbReference type="EMBL" id="JBAKAX010000001">
    <property type="protein sequence ID" value="MEL0602788.1"/>
    <property type="molecule type" value="Genomic_DNA"/>
</dbReference>
<dbReference type="Proteomes" id="UP001374952">
    <property type="component" value="Unassembled WGS sequence"/>
</dbReference>
<keyword evidence="1" id="KW-0449">Lipoprotein</keyword>
<name>A0ACC6QYX4_9GAMM</name>
<protein>
    <submittedName>
        <fullName evidence="1">Outer membrane lipoprotein carrier protein LolA</fullName>
    </submittedName>
</protein>
<accession>A0ACC6QYX4</accession>
<comment type="caution">
    <text evidence="1">The sequence shown here is derived from an EMBL/GenBank/DDBJ whole genome shotgun (WGS) entry which is preliminary data.</text>
</comment>
<evidence type="ECO:0000313" key="2">
    <source>
        <dbReference type="Proteomes" id="UP001374952"/>
    </source>
</evidence>
<sequence length="194" mass="22527">MLNKFSKTIWFLIILLVCGTTECLAQNDFSQFEIKQGKGEFSQAKHFSFLKRAIKSQGEFVIFNQQIYWHTFWPVKSELLVLADGIYRRNEAEKDYQVLTQDKQINQLLAKLLSGQIQSSDWQITTVEQKRCYQLVPTLTEVGQMFKQVKLCRDSDSQREIVITDQQNNKTHITMNITSKELGQGDMDAVKPTH</sequence>
<reference evidence="1" key="1">
    <citation type="submission" date="2024-02" db="EMBL/GenBank/DDBJ databases">
        <title>Bacteria isolated from the canopy kelp, Nereocystis luetkeana.</title>
        <authorList>
            <person name="Pfister C.A."/>
            <person name="Younker I.T."/>
            <person name="Light S.H."/>
        </authorList>
    </citation>
    <scope>NUCLEOTIDE SEQUENCE</scope>
    <source>
        <strain evidence="1">TN.2.01</strain>
    </source>
</reference>
<proteinExistence type="predicted"/>
<organism evidence="1 2">
    <name type="scientific">Pseudoalteromonas undina</name>
    <dbReference type="NCBI Taxonomy" id="43660"/>
    <lineage>
        <taxon>Bacteria</taxon>
        <taxon>Pseudomonadati</taxon>
        <taxon>Pseudomonadota</taxon>
        <taxon>Gammaproteobacteria</taxon>
        <taxon>Alteromonadales</taxon>
        <taxon>Pseudoalteromonadaceae</taxon>
        <taxon>Pseudoalteromonas</taxon>
    </lineage>
</organism>